<evidence type="ECO:0000313" key="2">
    <source>
        <dbReference type="Proteomes" id="UP000442533"/>
    </source>
</evidence>
<evidence type="ECO:0000313" key="1">
    <source>
        <dbReference type="EMBL" id="MTH35765.1"/>
    </source>
</evidence>
<dbReference type="AlphaFoldDB" id="A0A844H6W7"/>
<protein>
    <submittedName>
        <fullName evidence="1">Uncharacterized protein</fullName>
    </submittedName>
</protein>
<dbReference type="OrthoDB" id="7872257at2"/>
<reference evidence="1 2" key="1">
    <citation type="submission" date="2019-11" db="EMBL/GenBank/DDBJ databases">
        <authorList>
            <person name="Dong K."/>
        </authorList>
    </citation>
    <scope>NUCLEOTIDE SEQUENCE [LARGE SCALE GENOMIC DNA]</scope>
    <source>
        <strain evidence="1 2">JCM 17370</strain>
    </source>
</reference>
<organism evidence="1 2">
    <name type="scientific">Paracoccus limosus</name>
    <dbReference type="NCBI Taxonomy" id="913252"/>
    <lineage>
        <taxon>Bacteria</taxon>
        <taxon>Pseudomonadati</taxon>
        <taxon>Pseudomonadota</taxon>
        <taxon>Alphaproteobacteria</taxon>
        <taxon>Rhodobacterales</taxon>
        <taxon>Paracoccaceae</taxon>
        <taxon>Paracoccus</taxon>
    </lineage>
</organism>
<dbReference type="RefSeq" id="WP_155065306.1">
    <property type="nucleotide sequence ID" value="NZ_WMIF01000021.1"/>
</dbReference>
<proteinExistence type="predicted"/>
<dbReference type="Proteomes" id="UP000442533">
    <property type="component" value="Unassembled WGS sequence"/>
</dbReference>
<sequence>MQTLEKGAMIDERFRARFPDRRAWLRPATGGERRLWASHASRGWHLCVVVVRDDGDYRKVPFLSRSRDLADATETAVLETATAAIQAINAGAIARIVPKRFGRA</sequence>
<accession>A0A844H6W7</accession>
<comment type="caution">
    <text evidence="1">The sequence shown here is derived from an EMBL/GenBank/DDBJ whole genome shotgun (WGS) entry which is preliminary data.</text>
</comment>
<keyword evidence="2" id="KW-1185">Reference proteome</keyword>
<dbReference type="EMBL" id="WMIF01000021">
    <property type="protein sequence ID" value="MTH35765.1"/>
    <property type="molecule type" value="Genomic_DNA"/>
</dbReference>
<name>A0A844H6W7_9RHOB</name>
<gene>
    <name evidence="1" type="ORF">GL279_14255</name>
</gene>